<dbReference type="GO" id="GO:0005524">
    <property type="term" value="F:ATP binding"/>
    <property type="evidence" value="ECO:0007669"/>
    <property type="project" value="TreeGrafter"/>
</dbReference>
<feature type="coiled-coil region" evidence="1">
    <location>
        <begin position="12"/>
        <end position="39"/>
    </location>
</feature>
<dbReference type="SUPFAM" id="SSF52540">
    <property type="entry name" value="P-loop containing nucleoside triphosphate hydrolases"/>
    <property type="match status" value="1"/>
</dbReference>
<evidence type="ECO:0000313" key="4">
    <source>
        <dbReference type="EMBL" id="MPY33529.1"/>
    </source>
</evidence>
<evidence type="ECO:0000256" key="2">
    <source>
        <dbReference type="SAM" id="MobiDB-lite"/>
    </source>
</evidence>
<dbReference type="GO" id="GO:0016887">
    <property type="term" value="F:ATP hydrolysis activity"/>
    <property type="evidence" value="ECO:0007669"/>
    <property type="project" value="TreeGrafter"/>
</dbReference>
<proteinExistence type="predicted"/>
<evidence type="ECO:0000256" key="1">
    <source>
        <dbReference type="SAM" id="Coils"/>
    </source>
</evidence>
<dbReference type="GO" id="GO:0009898">
    <property type="term" value="C:cytoplasmic side of plasma membrane"/>
    <property type="evidence" value="ECO:0007669"/>
    <property type="project" value="TreeGrafter"/>
</dbReference>
<evidence type="ECO:0000259" key="3">
    <source>
        <dbReference type="Pfam" id="PF13614"/>
    </source>
</evidence>
<dbReference type="PANTHER" id="PTHR43384">
    <property type="entry name" value="SEPTUM SITE-DETERMINING PROTEIN MIND HOMOLOG, CHLOROPLASTIC-RELATED"/>
    <property type="match status" value="1"/>
</dbReference>
<feature type="region of interest" description="Disordered" evidence="2">
    <location>
        <begin position="169"/>
        <end position="246"/>
    </location>
</feature>
<dbReference type="AlphaFoldDB" id="A0A5N8VEQ0"/>
<dbReference type="Pfam" id="PF13614">
    <property type="entry name" value="AAA_31"/>
    <property type="match status" value="1"/>
</dbReference>
<dbReference type="GO" id="GO:0051782">
    <property type="term" value="P:negative regulation of cell division"/>
    <property type="evidence" value="ECO:0007669"/>
    <property type="project" value="TreeGrafter"/>
</dbReference>
<feature type="compositionally biased region" description="Polar residues" evidence="2">
    <location>
        <begin position="179"/>
        <end position="188"/>
    </location>
</feature>
<dbReference type="InterPro" id="IPR050625">
    <property type="entry name" value="ParA/MinD_ATPase"/>
</dbReference>
<feature type="domain" description="AAA" evidence="3">
    <location>
        <begin position="311"/>
        <end position="455"/>
    </location>
</feature>
<dbReference type="EMBL" id="VJZD01000079">
    <property type="protein sequence ID" value="MPY33529.1"/>
    <property type="molecule type" value="Genomic_DNA"/>
</dbReference>
<dbReference type="Gene3D" id="3.40.50.300">
    <property type="entry name" value="P-loop containing nucleotide triphosphate hydrolases"/>
    <property type="match status" value="1"/>
</dbReference>
<dbReference type="Proteomes" id="UP000325849">
    <property type="component" value="Unassembled WGS sequence"/>
</dbReference>
<name>A0A5N8VEQ0_9ACTN</name>
<gene>
    <name evidence="4" type="ORF">FNH09_20435</name>
</gene>
<evidence type="ECO:0000313" key="5">
    <source>
        <dbReference type="Proteomes" id="UP000325849"/>
    </source>
</evidence>
<organism evidence="4 5">
    <name type="scientific">Streptomyces adustus</name>
    <dbReference type="NCBI Taxonomy" id="1609272"/>
    <lineage>
        <taxon>Bacteria</taxon>
        <taxon>Bacillati</taxon>
        <taxon>Actinomycetota</taxon>
        <taxon>Actinomycetes</taxon>
        <taxon>Kitasatosporales</taxon>
        <taxon>Streptomycetaceae</taxon>
        <taxon>Streptomyces</taxon>
    </lineage>
</organism>
<reference evidence="4 5" key="1">
    <citation type="submission" date="2019-07" db="EMBL/GenBank/DDBJ databases">
        <title>New species of Amycolatopsis and Streptomyces.</title>
        <authorList>
            <person name="Duangmal K."/>
            <person name="Teo W.F.A."/>
            <person name="Lipun K."/>
        </authorList>
    </citation>
    <scope>NUCLEOTIDE SEQUENCE [LARGE SCALE GENOMIC DNA]</scope>
    <source>
        <strain evidence="4 5">NBRC 109810</strain>
    </source>
</reference>
<keyword evidence="1" id="KW-0175">Coiled coil</keyword>
<dbReference type="InterPro" id="IPR027417">
    <property type="entry name" value="P-loop_NTPase"/>
</dbReference>
<dbReference type="PANTHER" id="PTHR43384:SF14">
    <property type="entry name" value="ESX-1 SECRETION-ASSOCIATED PROTEIN ESPI"/>
    <property type="match status" value="1"/>
</dbReference>
<feature type="coiled-coil region" evidence="1">
    <location>
        <begin position="66"/>
        <end position="100"/>
    </location>
</feature>
<dbReference type="OrthoDB" id="3204399at2"/>
<keyword evidence="5" id="KW-1185">Reference proteome</keyword>
<dbReference type="GO" id="GO:0005829">
    <property type="term" value="C:cytosol"/>
    <property type="evidence" value="ECO:0007669"/>
    <property type="project" value="TreeGrafter"/>
</dbReference>
<protein>
    <submittedName>
        <fullName evidence="4">AAA family ATPase</fullName>
    </submittedName>
</protein>
<comment type="caution">
    <text evidence="4">The sequence shown here is derived from an EMBL/GenBank/DDBJ whole genome shotgun (WGS) entry which is preliminary data.</text>
</comment>
<accession>A0A5N8VEQ0</accession>
<sequence>MTQALLGTTTLVHGLLRMVAALQDRCQELEDAAEVAAVQAEVRAYAWAEDQLRESERLLGLAVAALDSARAEREQAEEIRAAAEQLADRHRRALEGLNTATTAWQETDPLAAPTADLPIEAFGAALEQAHDALGIHAAELREARDHMGIPQPDLEAENIVRGQVVDNTDYLLAPPNPKPETTQTQSAEVQPAAEPDPEPVEHHRLPDPAEQPNTSSQPSLHGDLPAPNLTPPMDEPQTLQAPARRSTGAPLGYTAAVELSSDALVQVKRPIWGSRRTSKGKGREGLLDDIRSRQRRLLDAIRLPVQRSCSIVVVSGKGGVGKTTTVTALGSVLAACRQDKILAMDVNPDAGSLGRRLRRETGATIYDFVRALPHLHSYMDVRRFTSQNPQGLEVIANDMDPSIAEQLTSTQYTEVLRAFASHYSFVLTDTGTALRHEVMKKVLSQADQLVIVAAPNVDGAATASLTVDILQQDGHGALVANAVVAVNASHGSVEGINVAAITRHFQSACRTVVEIPFDEHLAHGAEVDLQRMRSKTRQAYVELTAAVAQGLGSAYAGRQ</sequence>
<dbReference type="InterPro" id="IPR025669">
    <property type="entry name" value="AAA_dom"/>
</dbReference>